<evidence type="ECO:0000256" key="1">
    <source>
        <dbReference type="ARBA" id="ARBA00022574"/>
    </source>
</evidence>
<organism evidence="4 5">
    <name type="scientific">Lithospermum erythrorhizon</name>
    <name type="common">Purple gromwell</name>
    <name type="synonym">Lithospermum officinale var. erythrorhizon</name>
    <dbReference type="NCBI Taxonomy" id="34254"/>
    <lineage>
        <taxon>Eukaryota</taxon>
        <taxon>Viridiplantae</taxon>
        <taxon>Streptophyta</taxon>
        <taxon>Embryophyta</taxon>
        <taxon>Tracheophyta</taxon>
        <taxon>Spermatophyta</taxon>
        <taxon>Magnoliopsida</taxon>
        <taxon>eudicotyledons</taxon>
        <taxon>Gunneridae</taxon>
        <taxon>Pentapetalae</taxon>
        <taxon>asterids</taxon>
        <taxon>lamiids</taxon>
        <taxon>Boraginales</taxon>
        <taxon>Boraginaceae</taxon>
        <taxon>Boraginoideae</taxon>
        <taxon>Lithospermeae</taxon>
        <taxon>Lithospermum</taxon>
    </lineage>
</organism>
<feature type="domain" description="CTLH" evidence="3">
    <location>
        <begin position="104"/>
        <end position="152"/>
    </location>
</feature>
<dbReference type="EMBL" id="BAABME010030033">
    <property type="protein sequence ID" value="GAA0139383.1"/>
    <property type="molecule type" value="Genomic_DNA"/>
</dbReference>
<reference evidence="4 5" key="1">
    <citation type="submission" date="2024-01" db="EMBL/GenBank/DDBJ databases">
        <title>The complete chloroplast genome sequence of Lithospermum erythrorhizon: insights into the phylogenetic relationship among Boraginaceae species and the maternal lineages of purple gromwells.</title>
        <authorList>
            <person name="Okada T."/>
            <person name="Watanabe K."/>
        </authorList>
    </citation>
    <scope>NUCLEOTIDE SEQUENCE [LARGE SCALE GENOMIC DNA]</scope>
</reference>
<dbReference type="InterPro" id="IPR006595">
    <property type="entry name" value="CTLH_C"/>
</dbReference>
<evidence type="ECO:0000259" key="3">
    <source>
        <dbReference type="PROSITE" id="PS50897"/>
    </source>
</evidence>
<dbReference type="InterPro" id="IPR006594">
    <property type="entry name" value="LisH"/>
</dbReference>
<keyword evidence="5" id="KW-1185">Reference proteome</keyword>
<name>A0AAV3NNP7_LITER</name>
<evidence type="ECO:0000256" key="2">
    <source>
        <dbReference type="ARBA" id="ARBA00022737"/>
    </source>
</evidence>
<dbReference type="SMART" id="SM00667">
    <property type="entry name" value="LisH"/>
    <property type="match status" value="1"/>
</dbReference>
<dbReference type="Proteomes" id="UP001454036">
    <property type="component" value="Unassembled WGS sequence"/>
</dbReference>
<comment type="caution">
    <text evidence="4">The sequence shown here is derived from an EMBL/GenBank/DDBJ whole genome shotgun (WGS) entry which is preliminary data.</text>
</comment>
<evidence type="ECO:0000313" key="4">
    <source>
        <dbReference type="EMBL" id="GAA0139383.1"/>
    </source>
</evidence>
<proteinExistence type="predicted"/>
<dbReference type="Pfam" id="PF23627">
    <property type="entry name" value="LisH_WDR26"/>
    <property type="match status" value="1"/>
</dbReference>
<keyword evidence="2" id="KW-0677">Repeat</keyword>
<dbReference type="PROSITE" id="PS50896">
    <property type="entry name" value="LISH"/>
    <property type="match status" value="1"/>
</dbReference>
<accession>A0AAV3NNP7</accession>
<protein>
    <recommendedName>
        <fullName evidence="3">CTLH domain-containing protein</fullName>
    </recommendedName>
</protein>
<evidence type="ECO:0000313" key="5">
    <source>
        <dbReference type="Proteomes" id="UP001454036"/>
    </source>
</evidence>
<keyword evidence="1" id="KW-0853">WD repeat</keyword>
<dbReference type="PROSITE" id="PS50897">
    <property type="entry name" value="CTLH"/>
    <property type="match status" value="1"/>
</dbReference>
<dbReference type="InterPro" id="IPR051350">
    <property type="entry name" value="WD_repeat-ST_regulator"/>
</dbReference>
<dbReference type="PANTHER" id="PTHR22838">
    <property type="entry name" value="WD REPEAT PROTEIN 26-RELATED"/>
    <property type="match status" value="1"/>
</dbReference>
<sequence length="289" mass="32172">MGGVADDEPPSKRVKVFPAELRGILSFQTSSELASCSSTDSMARPLPSQGEDEVVGSKAVVKKTEFVRIIAEALYSLGYKRTSELLEEESGIPLHSSLVTIFMQQIHDCNWDESVETLNKLGLVDDVIVKLASFIILEQKFFKLLSEDNFMDALKTLRTQIAPLSVKNDRVRELSSCIVSPQHNGGKSATDLRLKLPSELLEELQRLLPPAVMIPENRLVHLVEQALDLQRDACKYHNSLVMEMSLLSDHQCGRDQIPSQTIQVGYRDTGSNLFNLVSVCTFSLVLLLK</sequence>
<dbReference type="AlphaFoldDB" id="A0AAV3NNP7"/>
<dbReference type="PANTHER" id="PTHR22838:SF0">
    <property type="entry name" value="WD REPEAT-CONTAINING PROTEIN 26"/>
    <property type="match status" value="1"/>
</dbReference>
<gene>
    <name evidence="4" type="ORF">LIER_42574</name>
</gene>